<dbReference type="Gene3D" id="3.40.50.1240">
    <property type="entry name" value="Phosphoglycerate mutase-like"/>
    <property type="match status" value="1"/>
</dbReference>
<dbReference type="Pfam" id="PF00300">
    <property type="entry name" value="His_Phos_1"/>
    <property type="match status" value="1"/>
</dbReference>
<reference evidence="6 7" key="1">
    <citation type="submission" date="2018-06" db="EMBL/GenBank/DDBJ databases">
        <title>Draft genome sequence of Modestobacter versicolor CP153-2.</title>
        <authorList>
            <person name="Gundlapally S.R."/>
        </authorList>
    </citation>
    <scope>NUCLEOTIDE SEQUENCE [LARGE SCALE GENOMIC DNA]</scope>
    <source>
        <strain evidence="6 7">CP153-2</strain>
    </source>
</reference>
<dbReference type="PANTHER" id="PTHR48100:SF1">
    <property type="entry name" value="HISTIDINE PHOSPHATASE FAMILY PROTEIN-RELATED"/>
    <property type="match status" value="1"/>
</dbReference>
<keyword evidence="1" id="KW-0324">Glycolysis</keyword>
<dbReference type="EMBL" id="QKNV01000121">
    <property type="protein sequence ID" value="PZA21034.1"/>
    <property type="molecule type" value="Genomic_DNA"/>
</dbReference>
<dbReference type="PROSITE" id="PS00175">
    <property type="entry name" value="PG_MUTASE"/>
    <property type="match status" value="1"/>
</dbReference>
<dbReference type="PANTHER" id="PTHR48100">
    <property type="entry name" value="BROAD-SPECIFICITY PHOSPHATASE YOR283W-RELATED"/>
    <property type="match status" value="1"/>
</dbReference>
<gene>
    <name evidence="6" type="ORF">DMO24_12390</name>
    <name evidence="5" type="ORF">FHX36_003343</name>
</gene>
<dbReference type="InterPro" id="IPR050275">
    <property type="entry name" value="PGM_Phosphatase"/>
</dbReference>
<dbReference type="InterPro" id="IPR013078">
    <property type="entry name" value="His_Pase_superF_clade-1"/>
</dbReference>
<dbReference type="CDD" id="cd07067">
    <property type="entry name" value="HP_PGM_like"/>
    <property type="match status" value="1"/>
</dbReference>
<comment type="caution">
    <text evidence="6">The sequence shown here is derived from an EMBL/GenBank/DDBJ whole genome shotgun (WGS) entry which is preliminary data.</text>
</comment>
<evidence type="ECO:0000313" key="7">
    <source>
        <dbReference type="Proteomes" id="UP000247602"/>
    </source>
</evidence>
<keyword evidence="2" id="KW-0413">Isomerase</keyword>
<protein>
    <submittedName>
        <fullName evidence="5">Broad specificity phosphatase PhoE</fullName>
    </submittedName>
    <submittedName>
        <fullName evidence="6">Histidine phosphatase family protein</fullName>
    </submittedName>
</protein>
<evidence type="ECO:0000313" key="6">
    <source>
        <dbReference type="EMBL" id="PZA21034.1"/>
    </source>
</evidence>
<dbReference type="SUPFAM" id="SSF53254">
    <property type="entry name" value="Phosphoglycerate mutase-like"/>
    <property type="match status" value="1"/>
</dbReference>
<dbReference type="InterPro" id="IPR029033">
    <property type="entry name" value="His_PPase_superfam"/>
</dbReference>
<evidence type="ECO:0000256" key="4">
    <source>
        <dbReference type="PIRSR" id="PIRSR613078-2"/>
    </source>
</evidence>
<sequence>MPQSPGPTALWLVRHGESLGNLADAQAQEHGQGRLELDVRDPDVPLSSTGEAQAEALGAWLAGLPADQQPTTVLSSPFARAAGTAERAVAASGLDLTIRFDERLRERDFGAFDGMTREGIRAEFPDEARRRELLGKFYYRPPGGESWADVALRVRSLLATEALRHDGERLVCVSHQAVIMVFRYVLEELSEAQLLEIDRHEQVANTSVTRYELTTGGAFALAGFNGVEHLAHPDDAPVTEENDVPSPA</sequence>
<evidence type="ECO:0000256" key="3">
    <source>
        <dbReference type="PIRSR" id="PIRSR613078-1"/>
    </source>
</evidence>
<dbReference type="EMBL" id="JACIBU010000001">
    <property type="protein sequence ID" value="MBB3677608.1"/>
    <property type="molecule type" value="Genomic_DNA"/>
</dbReference>
<name>A0A323V8I3_9ACTN</name>
<dbReference type="SMART" id="SM00855">
    <property type="entry name" value="PGAM"/>
    <property type="match status" value="1"/>
</dbReference>
<evidence type="ECO:0000256" key="2">
    <source>
        <dbReference type="ARBA" id="ARBA00023235"/>
    </source>
</evidence>
<dbReference type="AlphaFoldDB" id="A0A323V8I3"/>
<organism evidence="6 7">
    <name type="scientific">Modestobacter versicolor</name>
    <dbReference type="NCBI Taxonomy" id="429133"/>
    <lineage>
        <taxon>Bacteria</taxon>
        <taxon>Bacillati</taxon>
        <taxon>Actinomycetota</taxon>
        <taxon>Actinomycetes</taxon>
        <taxon>Geodermatophilales</taxon>
        <taxon>Geodermatophilaceae</taxon>
        <taxon>Modestobacter</taxon>
    </lineage>
</organism>
<accession>A0A323V8I3</accession>
<evidence type="ECO:0000313" key="5">
    <source>
        <dbReference type="EMBL" id="MBB3677608.1"/>
    </source>
</evidence>
<evidence type="ECO:0000313" key="8">
    <source>
        <dbReference type="Proteomes" id="UP000580718"/>
    </source>
</evidence>
<dbReference type="Proteomes" id="UP000247602">
    <property type="component" value="Unassembled WGS sequence"/>
</dbReference>
<keyword evidence="7" id="KW-1185">Reference proteome</keyword>
<dbReference type="OrthoDB" id="5449373at2"/>
<feature type="binding site" evidence="4">
    <location>
        <position position="80"/>
    </location>
    <ligand>
        <name>substrate</name>
    </ligand>
</feature>
<dbReference type="GO" id="GO:0005737">
    <property type="term" value="C:cytoplasm"/>
    <property type="evidence" value="ECO:0007669"/>
    <property type="project" value="TreeGrafter"/>
</dbReference>
<feature type="active site" description="Tele-phosphohistidine intermediate" evidence="3">
    <location>
        <position position="15"/>
    </location>
</feature>
<reference evidence="5 8" key="2">
    <citation type="submission" date="2020-08" db="EMBL/GenBank/DDBJ databases">
        <title>Sequencing the genomes of 1000 actinobacteria strains.</title>
        <authorList>
            <person name="Klenk H.-P."/>
        </authorList>
    </citation>
    <scope>NUCLEOTIDE SEQUENCE [LARGE SCALE GENOMIC DNA]</scope>
    <source>
        <strain evidence="5 8">DSM 16678</strain>
    </source>
</reference>
<proteinExistence type="predicted"/>
<dbReference type="RefSeq" id="WP_110552581.1">
    <property type="nucleotide sequence ID" value="NZ_JACIBU010000001.1"/>
</dbReference>
<feature type="binding site" evidence="4">
    <location>
        <begin position="14"/>
        <end position="21"/>
    </location>
    <ligand>
        <name>substrate</name>
    </ligand>
</feature>
<feature type="active site" description="Proton donor/acceptor" evidence="3">
    <location>
        <position position="106"/>
    </location>
</feature>
<dbReference type="InterPro" id="IPR001345">
    <property type="entry name" value="PG/BPGM_mutase_AS"/>
</dbReference>
<evidence type="ECO:0000256" key="1">
    <source>
        <dbReference type="ARBA" id="ARBA00023152"/>
    </source>
</evidence>
<dbReference type="GO" id="GO:0016791">
    <property type="term" value="F:phosphatase activity"/>
    <property type="evidence" value="ECO:0007669"/>
    <property type="project" value="TreeGrafter"/>
</dbReference>
<dbReference type="Proteomes" id="UP000580718">
    <property type="component" value="Unassembled WGS sequence"/>
</dbReference>